<dbReference type="PIRSF" id="PIRSF002764">
    <property type="entry name" value="CcmB"/>
    <property type="match status" value="1"/>
</dbReference>
<evidence type="ECO:0000256" key="10">
    <source>
        <dbReference type="ARBA" id="ARBA00022989"/>
    </source>
</evidence>
<dbReference type="EMBL" id="BSOK01000025">
    <property type="protein sequence ID" value="GLR29278.1"/>
    <property type="molecule type" value="Genomic_DNA"/>
</dbReference>
<keyword evidence="10 13" id="KW-1133">Transmembrane helix</keyword>
<organism evidence="15 16">
    <name type="scientific">Psychrobacter pacificensis</name>
    <dbReference type="NCBI Taxonomy" id="112002"/>
    <lineage>
        <taxon>Bacteria</taxon>
        <taxon>Pseudomonadati</taxon>
        <taxon>Pseudomonadota</taxon>
        <taxon>Gammaproteobacteria</taxon>
        <taxon>Moraxellales</taxon>
        <taxon>Moraxellaceae</taxon>
        <taxon>Psychrobacter</taxon>
    </lineage>
</organism>
<feature type="transmembrane region" description="Helical" evidence="13">
    <location>
        <begin position="186"/>
        <end position="207"/>
    </location>
</feature>
<dbReference type="AlphaFoldDB" id="A0A1G6WPK3"/>
<keyword evidence="11 12" id="KW-0472">Membrane</keyword>
<dbReference type="InterPro" id="IPR003544">
    <property type="entry name" value="Cyt_c_biogenesis_CcmB"/>
</dbReference>
<evidence type="ECO:0000256" key="11">
    <source>
        <dbReference type="ARBA" id="ARBA00023136"/>
    </source>
</evidence>
<protein>
    <recommendedName>
        <fullName evidence="4 12">Heme exporter protein B</fullName>
    </recommendedName>
</protein>
<feature type="transmembrane region" description="Helical" evidence="13">
    <location>
        <begin position="219"/>
        <end position="242"/>
    </location>
</feature>
<keyword evidence="17" id="KW-1185">Reference proteome</keyword>
<evidence type="ECO:0000256" key="2">
    <source>
        <dbReference type="ARBA" id="ARBA00004429"/>
    </source>
</evidence>
<dbReference type="GO" id="GO:1903607">
    <property type="term" value="P:cytochrome c biosynthetic process"/>
    <property type="evidence" value="ECO:0007669"/>
    <property type="project" value="TreeGrafter"/>
</dbReference>
<comment type="function">
    <text evidence="1 12">Required for the export of heme to the periplasm for the biogenesis of c-type cytochromes.</text>
</comment>
<keyword evidence="7 12" id="KW-0997">Cell inner membrane</keyword>
<feature type="transmembrane region" description="Helical" evidence="13">
    <location>
        <begin position="48"/>
        <end position="66"/>
    </location>
</feature>
<evidence type="ECO:0000313" key="14">
    <source>
        <dbReference type="EMBL" id="GLR29278.1"/>
    </source>
</evidence>
<feature type="transmembrane region" description="Helical" evidence="13">
    <location>
        <begin position="73"/>
        <end position="93"/>
    </location>
</feature>
<reference evidence="14" key="4">
    <citation type="submission" date="2023-01" db="EMBL/GenBank/DDBJ databases">
        <title>Draft genome sequence of Psychrobacter pacificensis strain NBRC 103191.</title>
        <authorList>
            <person name="Sun Q."/>
            <person name="Mori K."/>
        </authorList>
    </citation>
    <scope>NUCLEOTIDE SEQUENCE</scope>
    <source>
        <strain evidence="14">NBRC 103191</strain>
    </source>
</reference>
<evidence type="ECO:0000256" key="4">
    <source>
        <dbReference type="ARBA" id="ARBA00016452"/>
    </source>
</evidence>
<gene>
    <name evidence="14" type="ORF">GCM10007915_15160</name>
    <name evidence="15" type="ORF">SAMN05660405_01028</name>
</gene>
<proteinExistence type="inferred from homology"/>
<evidence type="ECO:0000256" key="3">
    <source>
        <dbReference type="ARBA" id="ARBA00010544"/>
    </source>
</evidence>
<comment type="subcellular location">
    <subcellularLocation>
        <location evidence="2">Cell inner membrane</location>
        <topology evidence="2">Multi-pass membrane protein</topology>
    </subcellularLocation>
</comment>
<evidence type="ECO:0000256" key="5">
    <source>
        <dbReference type="ARBA" id="ARBA00022448"/>
    </source>
</evidence>
<evidence type="ECO:0000256" key="13">
    <source>
        <dbReference type="SAM" id="Phobius"/>
    </source>
</evidence>
<comment type="similarity">
    <text evidence="3 12">Belongs to the CcmB/CycW/HelB family.</text>
</comment>
<evidence type="ECO:0000313" key="15">
    <source>
        <dbReference type="EMBL" id="SDD67778.1"/>
    </source>
</evidence>
<evidence type="ECO:0000256" key="7">
    <source>
        <dbReference type="ARBA" id="ARBA00022519"/>
    </source>
</evidence>
<dbReference type="PANTHER" id="PTHR30070">
    <property type="entry name" value="HEME EXPORTER PROTEIN B"/>
    <property type="match status" value="1"/>
</dbReference>
<dbReference type="Pfam" id="PF03379">
    <property type="entry name" value="CcmB"/>
    <property type="match status" value="1"/>
</dbReference>
<feature type="transmembrane region" description="Helical" evidence="13">
    <location>
        <begin position="129"/>
        <end position="147"/>
    </location>
</feature>
<dbReference type="Proteomes" id="UP001156645">
    <property type="component" value="Unassembled WGS sequence"/>
</dbReference>
<evidence type="ECO:0000313" key="16">
    <source>
        <dbReference type="Proteomes" id="UP000198501"/>
    </source>
</evidence>
<name>A0A1G6WPK3_9GAMM</name>
<reference evidence="14" key="1">
    <citation type="journal article" date="2014" name="Int. J. Syst. Evol. Microbiol.">
        <title>Complete genome of a new Firmicutes species belonging to the dominant human colonic microbiota ('Ruminococcus bicirculans') reveals two chromosomes and a selective capacity to utilize plant glucans.</title>
        <authorList>
            <consortium name="NISC Comparative Sequencing Program"/>
            <person name="Wegmann U."/>
            <person name="Louis P."/>
            <person name="Goesmann A."/>
            <person name="Henrissat B."/>
            <person name="Duncan S.H."/>
            <person name="Flint H.J."/>
        </authorList>
    </citation>
    <scope>NUCLEOTIDE SEQUENCE</scope>
    <source>
        <strain evidence="14">NBRC 103191</strain>
    </source>
</reference>
<evidence type="ECO:0000313" key="17">
    <source>
        <dbReference type="Proteomes" id="UP001156645"/>
    </source>
</evidence>
<feature type="transmembrane region" description="Helical" evidence="13">
    <location>
        <begin position="153"/>
        <end position="174"/>
    </location>
</feature>
<dbReference type="Proteomes" id="UP000198501">
    <property type="component" value="Unassembled WGS sequence"/>
</dbReference>
<evidence type="ECO:0000256" key="6">
    <source>
        <dbReference type="ARBA" id="ARBA00022475"/>
    </source>
</evidence>
<dbReference type="PANTHER" id="PTHR30070:SF1">
    <property type="entry name" value="CYTOCHROME C BIOGENESIS B-RELATED"/>
    <property type="match status" value="1"/>
</dbReference>
<accession>A0A1G6WPK3</accession>
<evidence type="ECO:0000256" key="9">
    <source>
        <dbReference type="ARBA" id="ARBA00022748"/>
    </source>
</evidence>
<evidence type="ECO:0000256" key="12">
    <source>
        <dbReference type="PIRNR" id="PIRNR002764"/>
    </source>
</evidence>
<reference evidence="15 16" key="2">
    <citation type="submission" date="2016-10" db="EMBL/GenBank/DDBJ databases">
        <authorList>
            <person name="de Groot N.N."/>
        </authorList>
    </citation>
    <scope>NUCLEOTIDE SEQUENCE [LARGE SCALE GENOMIC DNA]</scope>
    <source>
        <strain evidence="15 16">DSM 23406</strain>
    </source>
</reference>
<dbReference type="GO" id="GO:0017004">
    <property type="term" value="P:cytochrome complex assembly"/>
    <property type="evidence" value="ECO:0007669"/>
    <property type="project" value="UniProtKB-KW"/>
</dbReference>
<dbReference type="PRINTS" id="PR01414">
    <property type="entry name" value="CCMBBIOGNSIS"/>
</dbReference>
<keyword evidence="5 12" id="KW-0813">Transport</keyword>
<sequence>MTDSPMQVSTTITANKKSNVIVTTPRSIGFMQLWRREWQVKQQGAVQWLYPLVLFLVIITLFPLAVGSEPALLQRLGVSAVWIAALLSLVMGVDGLFKPALDNGTLAQLVVANASLPLWVLIRLVIHWIFSSGIVALLSLLAVPLFQLSWFEAWILMASIVTGSPMLLMLSAVASSLTLSLKNGAVLVPLIALPMQLPVLIFATGAVDLFATGLNGLPILALLLAGSIISVLVMPWVIALTLKMSWLN</sequence>
<evidence type="ECO:0000256" key="8">
    <source>
        <dbReference type="ARBA" id="ARBA00022692"/>
    </source>
</evidence>
<reference evidence="17" key="3">
    <citation type="journal article" date="2019" name="Int. J. Syst. Evol. Microbiol.">
        <title>The Global Catalogue of Microorganisms (GCM) 10K type strain sequencing project: providing services to taxonomists for standard genome sequencing and annotation.</title>
        <authorList>
            <consortium name="The Broad Institute Genomics Platform"/>
            <consortium name="The Broad Institute Genome Sequencing Center for Infectious Disease"/>
            <person name="Wu L."/>
            <person name="Ma J."/>
        </authorList>
    </citation>
    <scope>NUCLEOTIDE SEQUENCE [LARGE SCALE GENOMIC DNA]</scope>
    <source>
        <strain evidence="17">NBRC 103191</strain>
    </source>
</reference>
<dbReference type="EMBL" id="FNAL01000006">
    <property type="protein sequence ID" value="SDD67778.1"/>
    <property type="molecule type" value="Genomic_DNA"/>
</dbReference>
<dbReference type="InterPro" id="IPR026031">
    <property type="entry name" value="Cyt_c_CcmB_bac"/>
</dbReference>
<keyword evidence="6 12" id="KW-1003">Cell membrane</keyword>
<dbReference type="GO" id="GO:0005886">
    <property type="term" value="C:plasma membrane"/>
    <property type="evidence" value="ECO:0007669"/>
    <property type="project" value="UniProtKB-SubCell"/>
</dbReference>
<keyword evidence="8 13" id="KW-0812">Transmembrane</keyword>
<dbReference type="GO" id="GO:0015232">
    <property type="term" value="F:heme transmembrane transporter activity"/>
    <property type="evidence" value="ECO:0007669"/>
    <property type="project" value="InterPro"/>
</dbReference>
<keyword evidence="9 12" id="KW-0201">Cytochrome c-type biogenesis</keyword>
<evidence type="ECO:0000256" key="1">
    <source>
        <dbReference type="ARBA" id="ARBA00002442"/>
    </source>
</evidence>